<dbReference type="AlphaFoldDB" id="A0A9W8UHG2"/>
<dbReference type="PANTHER" id="PTHR43180">
    <property type="entry name" value="3-OXOACYL-(ACYL-CARRIER-PROTEIN) REDUCTASE (AFU_ORTHOLOGUE AFUA_6G11210)"/>
    <property type="match status" value="1"/>
</dbReference>
<dbReference type="InterPro" id="IPR020904">
    <property type="entry name" value="Sc_DH/Rdtase_CS"/>
</dbReference>
<protein>
    <submittedName>
        <fullName evidence="4">Uncharacterized protein</fullName>
    </submittedName>
</protein>
<dbReference type="Pfam" id="PF00106">
    <property type="entry name" value="adh_short"/>
    <property type="match status" value="1"/>
</dbReference>
<dbReference type="Gene3D" id="3.40.50.720">
    <property type="entry name" value="NAD(P)-binding Rossmann-like Domain"/>
    <property type="match status" value="1"/>
</dbReference>
<dbReference type="GeneID" id="80890955"/>
<sequence length="301" mass="32332">MTSLNIKESDIPDLEGKKVIITGASSGIGLEAAGIFAEKGASVLNLDINPPNTIVHDNIEYRKCDISKWEELLASFKHAGDVHIAVANAGVSEETDYFADTFDQETGELLEPTYGVLGVNLRGVFNFTKLALSSFRSRKYPGSIVITSSATAYSPEHSLPVYSASKLALIGLVRALRSTVRLEGITINSVAPAATITALLPKHLAAPIMAAGLPVSSARFVGLALVYSAVAKQDGLVELYGKDGEELSKQESRWNGRTILTLGDQYTELEGPLSSLRPQWFGATNMGLTRLQQTATDFRES</sequence>
<comment type="caution">
    <text evidence="4">The sequence shown here is derived from an EMBL/GenBank/DDBJ whole genome shotgun (WGS) entry which is preliminary data.</text>
</comment>
<accession>A0A9W8UHG2</accession>
<dbReference type="InterPro" id="IPR036291">
    <property type="entry name" value="NAD(P)-bd_dom_sf"/>
</dbReference>
<evidence type="ECO:0000313" key="5">
    <source>
        <dbReference type="Proteomes" id="UP001144673"/>
    </source>
</evidence>
<dbReference type="PROSITE" id="PS00061">
    <property type="entry name" value="ADH_SHORT"/>
    <property type="match status" value="1"/>
</dbReference>
<keyword evidence="2" id="KW-0521">NADP</keyword>
<evidence type="ECO:0000256" key="1">
    <source>
        <dbReference type="ARBA" id="ARBA00006484"/>
    </source>
</evidence>
<name>A0A9W8UHG2_AKAMU</name>
<dbReference type="InterPro" id="IPR002347">
    <property type="entry name" value="SDR_fam"/>
</dbReference>
<evidence type="ECO:0000256" key="3">
    <source>
        <dbReference type="ARBA" id="ARBA00023002"/>
    </source>
</evidence>
<dbReference type="GO" id="GO:0016491">
    <property type="term" value="F:oxidoreductase activity"/>
    <property type="evidence" value="ECO:0007669"/>
    <property type="project" value="UniProtKB-KW"/>
</dbReference>
<dbReference type="PANTHER" id="PTHR43180:SF80">
    <property type="entry name" value="NAD(P)-BINDING PROTEIN"/>
    <property type="match status" value="1"/>
</dbReference>
<dbReference type="KEGG" id="amus:LMH87_003796"/>
<proteinExistence type="inferred from homology"/>
<reference evidence="4" key="1">
    <citation type="journal article" date="2023" name="Access Microbiol">
        <title>De-novo genome assembly for Akanthomyces muscarius, a biocontrol agent of insect agricultural pests.</title>
        <authorList>
            <person name="Erdos Z."/>
            <person name="Studholme D.J."/>
            <person name="Raymond B."/>
            <person name="Sharma M."/>
        </authorList>
    </citation>
    <scope>NUCLEOTIDE SEQUENCE</scope>
    <source>
        <strain evidence="4">Ve6</strain>
    </source>
</reference>
<dbReference type="RefSeq" id="XP_056048599.1">
    <property type="nucleotide sequence ID" value="XM_056194919.1"/>
</dbReference>
<dbReference type="Proteomes" id="UP001144673">
    <property type="component" value="Chromosome 2"/>
</dbReference>
<dbReference type="PRINTS" id="PR00081">
    <property type="entry name" value="GDHRDH"/>
</dbReference>
<keyword evidence="5" id="KW-1185">Reference proteome</keyword>
<comment type="similarity">
    <text evidence="1">Belongs to the short-chain dehydrogenases/reductases (SDR) family.</text>
</comment>
<dbReference type="EMBL" id="JAJHUN010000011">
    <property type="protein sequence ID" value="KAJ4144929.1"/>
    <property type="molecule type" value="Genomic_DNA"/>
</dbReference>
<gene>
    <name evidence="4" type="ORF">LMH87_003796</name>
</gene>
<keyword evidence="3" id="KW-0560">Oxidoreductase</keyword>
<organism evidence="4 5">
    <name type="scientific">Akanthomyces muscarius</name>
    <name type="common">Entomopathogenic fungus</name>
    <name type="synonym">Lecanicillium muscarium</name>
    <dbReference type="NCBI Taxonomy" id="2231603"/>
    <lineage>
        <taxon>Eukaryota</taxon>
        <taxon>Fungi</taxon>
        <taxon>Dikarya</taxon>
        <taxon>Ascomycota</taxon>
        <taxon>Pezizomycotina</taxon>
        <taxon>Sordariomycetes</taxon>
        <taxon>Hypocreomycetidae</taxon>
        <taxon>Hypocreales</taxon>
        <taxon>Cordycipitaceae</taxon>
        <taxon>Akanthomyces</taxon>
    </lineage>
</organism>
<evidence type="ECO:0000256" key="2">
    <source>
        <dbReference type="ARBA" id="ARBA00022857"/>
    </source>
</evidence>
<evidence type="ECO:0000313" key="4">
    <source>
        <dbReference type="EMBL" id="KAJ4144929.1"/>
    </source>
</evidence>
<dbReference type="SUPFAM" id="SSF51735">
    <property type="entry name" value="NAD(P)-binding Rossmann-fold domains"/>
    <property type="match status" value="1"/>
</dbReference>